<dbReference type="AlphaFoldDB" id="A0A5B8FZX7"/>
<reference evidence="6 7" key="1">
    <citation type="submission" date="2019-06" db="EMBL/GenBank/DDBJ databases">
        <title>Genome sequence of Rhodobacteraceae bacterium D4M1.</title>
        <authorList>
            <person name="Cao J."/>
        </authorList>
    </citation>
    <scope>NUCLEOTIDE SEQUENCE [LARGE SCALE GENOMIC DNA]</scope>
    <source>
        <strain evidence="6 7">D4M1</strain>
    </source>
</reference>
<keyword evidence="7" id="KW-1185">Reference proteome</keyword>
<dbReference type="InterPro" id="IPR036390">
    <property type="entry name" value="WH_DNA-bd_sf"/>
</dbReference>
<accession>A0A5B8FZX7</accession>
<evidence type="ECO:0000256" key="3">
    <source>
        <dbReference type="ARBA" id="ARBA00023125"/>
    </source>
</evidence>
<dbReference type="EMBL" id="CP040818">
    <property type="protein sequence ID" value="QDL93284.1"/>
    <property type="molecule type" value="Genomic_DNA"/>
</dbReference>
<evidence type="ECO:0000256" key="4">
    <source>
        <dbReference type="ARBA" id="ARBA00023163"/>
    </source>
</evidence>
<dbReference type="SUPFAM" id="SSF46785">
    <property type="entry name" value="Winged helix' DNA-binding domain"/>
    <property type="match status" value="1"/>
</dbReference>
<dbReference type="PANTHER" id="PTHR30118">
    <property type="entry name" value="HTH-TYPE TRANSCRIPTIONAL REGULATOR LEUO-RELATED"/>
    <property type="match status" value="1"/>
</dbReference>
<dbReference type="Gene3D" id="3.40.190.10">
    <property type="entry name" value="Periplasmic binding protein-like II"/>
    <property type="match status" value="2"/>
</dbReference>
<organism evidence="6 7">
    <name type="scientific">Paroceanicella profunda</name>
    <dbReference type="NCBI Taxonomy" id="2579971"/>
    <lineage>
        <taxon>Bacteria</taxon>
        <taxon>Pseudomonadati</taxon>
        <taxon>Pseudomonadota</taxon>
        <taxon>Alphaproteobacteria</taxon>
        <taxon>Rhodobacterales</taxon>
        <taxon>Paracoccaceae</taxon>
        <taxon>Paroceanicella</taxon>
    </lineage>
</organism>
<keyword evidence="3" id="KW-0238">DNA-binding</keyword>
<keyword evidence="2" id="KW-0805">Transcription regulation</keyword>
<dbReference type="InterPro" id="IPR036388">
    <property type="entry name" value="WH-like_DNA-bd_sf"/>
</dbReference>
<dbReference type="SUPFAM" id="SSF53850">
    <property type="entry name" value="Periplasmic binding protein-like II"/>
    <property type="match status" value="1"/>
</dbReference>
<dbReference type="Gene3D" id="1.10.10.10">
    <property type="entry name" value="Winged helix-like DNA-binding domain superfamily/Winged helix DNA-binding domain"/>
    <property type="match status" value="1"/>
</dbReference>
<dbReference type="KEGG" id="ppru:FDP22_16750"/>
<dbReference type="InterPro" id="IPR037402">
    <property type="entry name" value="YidZ_PBP2"/>
</dbReference>
<dbReference type="CDD" id="cd08417">
    <property type="entry name" value="PBP2_Nitroaromatics_like"/>
    <property type="match status" value="1"/>
</dbReference>
<dbReference type="GO" id="GO:0003700">
    <property type="term" value="F:DNA-binding transcription factor activity"/>
    <property type="evidence" value="ECO:0007669"/>
    <property type="project" value="InterPro"/>
</dbReference>
<dbReference type="PANTHER" id="PTHR30118:SF15">
    <property type="entry name" value="TRANSCRIPTIONAL REGULATORY PROTEIN"/>
    <property type="match status" value="1"/>
</dbReference>
<evidence type="ECO:0000256" key="2">
    <source>
        <dbReference type="ARBA" id="ARBA00023015"/>
    </source>
</evidence>
<dbReference type="Pfam" id="PF00126">
    <property type="entry name" value="HTH_1"/>
    <property type="match status" value="1"/>
</dbReference>
<dbReference type="InterPro" id="IPR005119">
    <property type="entry name" value="LysR_subst-bd"/>
</dbReference>
<proteinExistence type="inferred from homology"/>
<sequence>MHMSADSPTDIDLRLLRVLDALLETNSVKQAAALLDVTPSAVSHSLAELRQRTSDPLLVRNGPRLRPTPRAEAMRPLLRAGLTDLYRLIADPVEFTPATSTRRFSLAAPEHIVVGQLPDVLPDLIAEAPKARFEISSVLAPLPELLDSGSLDLALTTLYADETLKLESAMMRSQLFAERFVCIGRRGHPLLARGCIELAAFLGAPQISIRMPGARTSPTDTALENEGLARHVALTLGSAHAAAQYVGNSDLLAMVPYSVAARGEALGRLTCVAPPIKLPPVTGMLWWSNRLHSDPAHRWWREKLGRLLQPINYGDRSN</sequence>
<dbReference type="Proteomes" id="UP000305888">
    <property type="component" value="Chromosome"/>
</dbReference>
<keyword evidence="4" id="KW-0804">Transcription</keyword>
<feature type="domain" description="HTH lysR-type" evidence="5">
    <location>
        <begin position="11"/>
        <end position="68"/>
    </location>
</feature>
<dbReference type="Pfam" id="PF03466">
    <property type="entry name" value="LysR_substrate"/>
    <property type="match status" value="1"/>
</dbReference>
<evidence type="ECO:0000256" key="1">
    <source>
        <dbReference type="ARBA" id="ARBA00009437"/>
    </source>
</evidence>
<dbReference type="PROSITE" id="PS50931">
    <property type="entry name" value="HTH_LYSR"/>
    <property type="match status" value="1"/>
</dbReference>
<gene>
    <name evidence="6" type="ORF">FDP22_16750</name>
</gene>
<comment type="similarity">
    <text evidence="1">Belongs to the LysR transcriptional regulatory family.</text>
</comment>
<dbReference type="GO" id="GO:0003677">
    <property type="term" value="F:DNA binding"/>
    <property type="evidence" value="ECO:0007669"/>
    <property type="project" value="UniProtKB-KW"/>
</dbReference>
<dbReference type="InterPro" id="IPR000847">
    <property type="entry name" value="LysR_HTH_N"/>
</dbReference>
<protein>
    <submittedName>
        <fullName evidence="6">LysR family transcriptional regulator</fullName>
    </submittedName>
</protein>
<evidence type="ECO:0000313" key="6">
    <source>
        <dbReference type="EMBL" id="QDL93284.1"/>
    </source>
</evidence>
<dbReference type="InterPro" id="IPR050389">
    <property type="entry name" value="LysR-type_TF"/>
</dbReference>
<name>A0A5B8FZX7_9RHOB</name>
<dbReference type="OrthoDB" id="528082at2"/>
<evidence type="ECO:0000259" key="5">
    <source>
        <dbReference type="PROSITE" id="PS50931"/>
    </source>
</evidence>
<evidence type="ECO:0000313" key="7">
    <source>
        <dbReference type="Proteomes" id="UP000305888"/>
    </source>
</evidence>